<evidence type="ECO:0000313" key="1">
    <source>
        <dbReference type="EMBL" id="BBB90690.1"/>
    </source>
</evidence>
<dbReference type="EMBL" id="AP018449">
    <property type="protein sequence ID" value="BBB90690.1"/>
    <property type="molecule type" value="Genomic_DNA"/>
</dbReference>
<dbReference type="AlphaFoldDB" id="A0A348AHZ2"/>
<reference evidence="1 2" key="1">
    <citation type="journal article" date="2018" name="Int. J. Syst. Evol. Microbiol.">
        <title>Methylomusa anaerophila gen. nov., sp. nov., an anaerobic methanol-utilizing bacterium isolated from a microbial fuel cell.</title>
        <authorList>
            <person name="Amano N."/>
            <person name="Yamamuro A."/>
            <person name="Miyahara M."/>
            <person name="Kouzuma A."/>
            <person name="Abe T."/>
            <person name="Watanabe K."/>
        </authorList>
    </citation>
    <scope>NUCLEOTIDE SEQUENCE [LARGE SCALE GENOMIC DNA]</scope>
    <source>
        <strain evidence="1 2">MMFC1</strain>
    </source>
</reference>
<keyword evidence="2" id="KW-1185">Reference proteome</keyword>
<gene>
    <name evidence="1" type="ORF">MAMMFC1_01351</name>
</gene>
<dbReference type="KEGG" id="mana:MAMMFC1_01351"/>
<organism evidence="1 2">
    <name type="scientific">Methylomusa anaerophila</name>
    <dbReference type="NCBI Taxonomy" id="1930071"/>
    <lineage>
        <taxon>Bacteria</taxon>
        <taxon>Bacillati</taxon>
        <taxon>Bacillota</taxon>
        <taxon>Negativicutes</taxon>
        <taxon>Selenomonadales</taxon>
        <taxon>Sporomusaceae</taxon>
        <taxon>Methylomusa</taxon>
    </lineage>
</organism>
<proteinExistence type="predicted"/>
<protein>
    <submittedName>
        <fullName evidence="1">Uncharacterized protein</fullName>
    </submittedName>
</protein>
<accession>A0A348AHZ2</accession>
<sequence length="62" mass="6939">MTVTKILPVYPVGRVTFQKRDYQPGGDGTKKRAPESFKDVLARELAIKNPANKPDKKLDVLV</sequence>
<name>A0A348AHZ2_9FIRM</name>
<evidence type="ECO:0000313" key="2">
    <source>
        <dbReference type="Proteomes" id="UP000276437"/>
    </source>
</evidence>
<dbReference type="Proteomes" id="UP000276437">
    <property type="component" value="Chromosome"/>
</dbReference>
<dbReference type="RefSeq" id="WP_126307548.1">
    <property type="nucleotide sequence ID" value="NZ_AP018449.1"/>
</dbReference>